<sequence length="274" mass="31840">MVRKQEAQTGIITITEMPAWKIEWMLRIMYGEGLGINDTRVNRFPEDQLIAVCEVFELGDFFDIQCLRETAAKWMDNELTCHYQAFKLSLRQFRDGPNPELFDATRQIHWTDLIPGFRRVYELSGPQSKVLRQCCVSYVRRLQYRVLYYEGFFDQLKEDHEFKSEILSAMLRDHRIYYELKNAAGKHIYTTLCSCPEEGWQWVVRLIPDGDEYKYYLCASEKLLDSNNLRTGLAGVFVYPTCRDGGVLDERSGVTTSRSESRGIASAAAAKRSF</sequence>
<keyword evidence="2" id="KW-1185">Reference proteome</keyword>
<evidence type="ECO:0000313" key="2">
    <source>
        <dbReference type="Proteomes" id="UP000758603"/>
    </source>
</evidence>
<dbReference type="EMBL" id="JAGPXC010000009">
    <property type="protein sequence ID" value="KAH6647141.1"/>
    <property type="molecule type" value="Genomic_DNA"/>
</dbReference>
<reference evidence="1" key="1">
    <citation type="journal article" date="2021" name="Nat. Commun.">
        <title>Genetic determinants of endophytism in the Arabidopsis root mycobiome.</title>
        <authorList>
            <person name="Mesny F."/>
            <person name="Miyauchi S."/>
            <person name="Thiergart T."/>
            <person name="Pickel B."/>
            <person name="Atanasova L."/>
            <person name="Karlsson M."/>
            <person name="Huettel B."/>
            <person name="Barry K.W."/>
            <person name="Haridas S."/>
            <person name="Chen C."/>
            <person name="Bauer D."/>
            <person name="Andreopoulos W."/>
            <person name="Pangilinan J."/>
            <person name="LaButti K."/>
            <person name="Riley R."/>
            <person name="Lipzen A."/>
            <person name="Clum A."/>
            <person name="Drula E."/>
            <person name="Henrissat B."/>
            <person name="Kohler A."/>
            <person name="Grigoriev I.V."/>
            <person name="Martin F.M."/>
            <person name="Hacquard S."/>
        </authorList>
    </citation>
    <scope>NUCLEOTIDE SEQUENCE</scope>
    <source>
        <strain evidence="1">MPI-SDFR-AT-0073</strain>
    </source>
</reference>
<gene>
    <name evidence="1" type="ORF">BKA67DRAFT_540594</name>
</gene>
<organism evidence="1 2">
    <name type="scientific">Truncatella angustata</name>
    <dbReference type="NCBI Taxonomy" id="152316"/>
    <lineage>
        <taxon>Eukaryota</taxon>
        <taxon>Fungi</taxon>
        <taxon>Dikarya</taxon>
        <taxon>Ascomycota</taxon>
        <taxon>Pezizomycotina</taxon>
        <taxon>Sordariomycetes</taxon>
        <taxon>Xylariomycetidae</taxon>
        <taxon>Amphisphaeriales</taxon>
        <taxon>Sporocadaceae</taxon>
        <taxon>Truncatella</taxon>
    </lineage>
</organism>
<dbReference type="GeneID" id="70129690"/>
<protein>
    <recommendedName>
        <fullName evidence="3">BTB domain-containing protein</fullName>
    </recommendedName>
</protein>
<dbReference type="Proteomes" id="UP000758603">
    <property type="component" value="Unassembled WGS sequence"/>
</dbReference>
<dbReference type="AlphaFoldDB" id="A0A9P8RPW8"/>
<dbReference type="OrthoDB" id="6359816at2759"/>
<dbReference type="RefSeq" id="XP_045953655.1">
    <property type="nucleotide sequence ID" value="XM_046100798.1"/>
</dbReference>
<accession>A0A9P8RPW8</accession>
<proteinExistence type="predicted"/>
<comment type="caution">
    <text evidence="1">The sequence shown here is derived from an EMBL/GenBank/DDBJ whole genome shotgun (WGS) entry which is preliminary data.</text>
</comment>
<evidence type="ECO:0008006" key="3">
    <source>
        <dbReference type="Google" id="ProtNLM"/>
    </source>
</evidence>
<name>A0A9P8RPW8_9PEZI</name>
<evidence type="ECO:0000313" key="1">
    <source>
        <dbReference type="EMBL" id="KAH6647141.1"/>
    </source>
</evidence>